<protein>
    <recommendedName>
        <fullName evidence="10">Amino acid transporter transmembrane domain-containing protein</fullName>
    </recommendedName>
</protein>
<evidence type="ECO:0000256" key="6">
    <source>
        <dbReference type="ARBA" id="ARBA00023136"/>
    </source>
</evidence>
<sequence>MGHVMTLANSIIGVSILAMPFCFKQCGIILSVLLLLFSNIITRCCCHFLIKSAHLARRRNYEFLAFHTFGPTGKLVVELSIIGFLLGTCIAFFVVIGDLGPDILAKAFNIDNSPTLRPSVLVVLAICVILPLGLLRNVDSLSVICTASILFYLCLVLKVISEAMPHLLAADWLDHVNLWRPAGILQCIPIFSMALSCQTQVFEIYDSLPDASPLRMNEIVRAAVNMCTGVYICVGFFGYVAFCTTSFTGNVMLSFSPSMVTDVMKLGASLYSLLFKRASSWHPEVVSGPTHIPEARFKCITLFLVTVSLMVGLLLPNIELVLGLVGSTIGTIICLLLPALMFTRLAQRYSSERLLAQVIFFIAAGILILSTYANLYAADKATAGEMSAVVSFKPPELKKAMPPIELTNINQPQVVLGKGVIGDFKEPAKSSVEIIKQDFDSKLNKKPEVVMKPDDSIRVEPPIPQEPKEPIEQEPKKVEEPEKNQQPALDADKADNLKPNAVVVEAPEVKKVDLPASSIQAQVGNELKVSNINEKQPADAKSSIAPDVKAIEKPHEQVAVEAIMKDEKERAEEEPKHGDAAAEAKLLEKLAEHEQKQKKLLEEQQQIRKEMEEHKKESVDLVKPEPTKGVEQNAEDKHKIGQLVDGLQKLTNELKESIAEIKKQKDDVVQNKAKAKPLGALLQAKKLTPVVKSADNEVLKNRIKREAEAKMSAASNSAPAPSIAGLKSDETSPPIVKDDSTSSNHSTVELKLPQQLTMSEVKLDAAQMNSDTISLFDVKPITRDLKTVEDELE</sequence>
<dbReference type="InterPro" id="IPR013057">
    <property type="entry name" value="AA_transpt_TM"/>
</dbReference>
<evidence type="ECO:0000256" key="1">
    <source>
        <dbReference type="ARBA" id="ARBA00004141"/>
    </source>
</evidence>
<evidence type="ECO:0000313" key="12">
    <source>
        <dbReference type="Proteomes" id="UP000494165"/>
    </source>
</evidence>
<feature type="transmembrane region" description="Helical" evidence="9">
    <location>
        <begin position="116"/>
        <end position="134"/>
    </location>
</feature>
<feature type="region of interest" description="Disordered" evidence="8">
    <location>
        <begin position="611"/>
        <end position="639"/>
    </location>
</feature>
<name>A0A8S1CYP4_9INSE</name>
<evidence type="ECO:0000256" key="5">
    <source>
        <dbReference type="ARBA" id="ARBA00022989"/>
    </source>
</evidence>
<feature type="domain" description="Amino acid transporter transmembrane" evidence="10">
    <location>
        <begin position="4"/>
        <end position="372"/>
    </location>
</feature>
<dbReference type="PANTHER" id="PTHR22950:SF646">
    <property type="entry name" value="SODIUM-COUPLED NEUTRAL AMINO ACID TRANSPORTER 10-RELATED"/>
    <property type="match status" value="1"/>
</dbReference>
<evidence type="ECO:0000256" key="3">
    <source>
        <dbReference type="ARBA" id="ARBA00022692"/>
    </source>
</evidence>
<evidence type="ECO:0000259" key="10">
    <source>
        <dbReference type="Pfam" id="PF01490"/>
    </source>
</evidence>
<dbReference type="GO" id="GO:0016020">
    <property type="term" value="C:membrane"/>
    <property type="evidence" value="ECO:0007669"/>
    <property type="project" value="UniProtKB-SubCell"/>
</dbReference>
<dbReference type="EMBL" id="CADEPI010000128">
    <property type="protein sequence ID" value="CAB3376470.1"/>
    <property type="molecule type" value="Genomic_DNA"/>
</dbReference>
<keyword evidence="6 9" id="KW-0472">Membrane</keyword>
<keyword evidence="4" id="KW-0029">Amino-acid transport</keyword>
<feature type="region of interest" description="Disordered" evidence="8">
    <location>
        <begin position="530"/>
        <end position="553"/>
    </location>
</feature>
<feature type="region of interest" description="Disordered" evidence="8">
    <location>
        <begin position="446"/>
        <end position="498"/>
    </location>
</feature>
<feature type="transmembrane region" description="Helical" evidence="9">
    <location>
        <begin position="75"/>
        <end position="96"/>
    </location>
</feature>
<feature type="compositionally biased region" description="Basic and acidic residues" evidence="8">
    <location>
        <begin position="446"/>
        <end position="458"/>
    </location>
</feature>
<dbReference type="Pfam" id="PF01490">
    <property type="entry name" value="Aa_trans"/>
    <property type="match status" value="1"/>
</dbReference>
<evidence type="ECO:0000313" key="11">
    <source>
        <dbReference type="EMBL" id="CAB3376470.1"/>
    </source>
</evidence>
<reference evidence="11 12" key="1">
    <citation type="submission" date="2020-04" db="EMBL/GenBank/DDBJ databases">
        <authorList>
            <person name="Alioto T."/>
            <person name="Alioto T."/>
            <person name="Gomez Garrido J."/>
        </authorList>
    </citation>
    <scope>NUCLEOTIDE SEQUENCE [LARGE SCALE GENOMIC DNA]</scope>
</reference>
<evidence type="ECO:0000256" key="9">
    <source>
        <dbReference type="SAM" id="Phobius"/>
    </source>
</evidence>
<evidence type="ECO:0000256" key="8">
    <source>
        <dbReference type="SAM" id="MobiDB-lite"/>
    </source>
</evidence>
<dbReference type="AlphaFoldDB" id="A0A8S1CYP4"/>
<feature type="transmembrane region" description="Helical" evidence="9">
    <location>
        <begin position="295"/>
        <end position="315"/>
    </location>
</feature>
<keyword evidence="7" id="KW-0175">Coiled coil</keyword>
<feature type="compositionally biased region" description="Basic and acidic residues" evidence="8">
    <location>
        <begin position="466"/>
        <end position="483"/>
    </location>
</feature>
<gene>
    <name evidence="11" type="ORF">CLODIP_2_CD04025</name>
</gene>
<keyword evidence="12" id="KW-1185">Reference proteome</keyword>
<feature type="compositionally biased region" description="Low complexity" evidence="8">
    <location>
        <begin position="712"/>
        <end position="722"/>
    </location>
</feature>
<evidence type="ECO:0000256" key="7">
    <source>
        <dbReference type="SAM" id="Coils"/>
    </source>
</evidence>
<comment type="caution">
    <text evidence="11">The sequence shown here is derived from an EMBL/GenBank/DDBJ whole genome shotgun (WGS) entry which is preliminary data.</text>
</comment>
<proteinExistence type="predicted"/>
<dbReference type="Proteomes" id="UP000494165">
    <property type="component" value="Unassembled WGS sequence"/>
</dbReference>
<feature type="region of interest" description="Disordered" evidence="8">
    <location>
        <begin position="707"/>
        <end position="752"/>
    </location>
</feature>
<dbReference type="GO" id="GO:0015179">
    <property type="term" value="F:L-amino acid transmembrane transporter activity"/>
    <property type="evidence" value="ECO:0007669"/>
    <property type="project" value="TreeGrafter"/>
</dbReference>
<feature type="transmembrane region" description="Helical" evidence="9">
    <location>
        <begin position="141"/>
        <end position="161"/>
    </location>
</feature>
<dbReference type="PANTHER" id="PTHR22950">
    <property type="entry name" value="AMINO ACID TRANSPORTER"/>
    <property type="match status" value="1"/>
</dbReference>
<accession>A0A8S1CYP4</accession>
<feature type="transmembrane region" description="Helical" evidence="9">
    <location>
        <begin position="222"/>
        <end position="242"/>
    </location>
</feature>
<comment type="subcellular location">
    <subcellularLocation>
        <location evidence="1">Membrane</location>
        <topology evidence="1">Multi-pass membrane protein</topology>
    </subcellularLocation>
</comment>
<feature type="transmembrane region" description="Helical" evidence="9">
    <location>
        <begin position="354"/>
        <end position="377"/>
    </location>
</feature>
<evidence type="ECO:0000256" key="4">
    <source>
        <dbReference type="ARBA" id="ARBA00022970"/>
    </source>
</evidence>
<keyword evidence="2" id="KW-0813">Transport</keyword>
<keyword evidence="5 9" id="KW-1133">Transmembrane helix</keyword>
<organism evidence="11 12">
    <name type="scientific">Cloeon dipterum</name>
    <dbReference type="NCBI Taxonomy" id="197152"/>
    <lineage>
        <taxon>Eukaryota</taxon>
        <taxon>Metazoa</taxon>
        <taxon>Ecdysozoa</taxon>
        <taxon>Arthropoda</taxon>
        <taxon>Hexapoda</taxon>
        <taxon>Insecta</taxon>
        <taxon>Pterygota</taxon>
        <taxon>Palaeoptera</taxon>
        <taxon>Ephemeroptera</taxon>
        <taxon>Pisciforma</taxon>
        <taxon>Baetidae</taxon>
        <taxon>Cloeon</taxon>
    </lineage>
</organism>
<keyword evidence="3 9" id="KW-0812">Transmembrane</keyword>
<evidence type="ECO:0000256" key="2">
    <source>
        <dbReference type="ARBA" id="ARBA00022448"/>
    </source>
</evidence>
<feature type="transmembrane region" description="Helical" evidence="9">
    <location>
        <begin position="321"/>
        <end position="342"/>
    </location>
</feature>
<dbReference type="OrthoDB" id="513400at2759"/>
<feature type="coiled-coil region" evidence="7">
    <location>
        <begin position="644"/>
        <end position="671"/>
    </location>
</feature>